<evidence type="ECO:0000313" key="2">
    <source>
        <dbReference type="Proteomes" id="UP001595823"/>
    </source>
</evidence>
<dbReference type="RefSeq" id="WP_380624253.1">
    <property type="nucleotide sequence ID" value="NZ_JBHSDK010000028.1"/>
</dbReference>
<keyword evidence="2" id="KW-1185">Reference proteome</keyword>
<accession>A0ABV8U3G2</accession>
<protein>
    <submittedName>
        <fullName evidence="1">Uncharacterized protein</fullName>
    </submittedName>
</protein>
<gene>
    <name evidence="1" type="ORF">ACFPET_19345</name>
</gene>
<dbReference type="EMBL" id="JBHSDK010000028">
    <property type="protein sequence ID" value="MFC4337357.1"/>
    <property type="molecule type" value="Genomic_DNA"/>
</dbReference>
<comment type="caution">
    <text evidence="1">The sequence shown here is derived from an EMBL/GenBank/DDBJ whole genome shotgun (WGS) entry which is preliminary data.</text>
</comment>
<sequence length="51" mass="5935">MSEALSDPSHEHHEEAVRELAELEIDRECYLPTEPTLDGVNVRIRERFRAS</sequence>
<evidence type="ECO:0000313" key="1">
    <source>
        <dbReference type="EMBL" id="MFC4337357.1"/>
    </source>
</evidence>
<reference evidence="2" key="1">
    <citation type="journal article" date="2019" name="Int. J. Syst. Evol. Microbiol.">
        <title>The Global Catalogue of Microorganisms (GCM) 10K type strain sequencing project: providing services to taxonomists for standard genome sequencing and annotation.</title>
        <authorList>
            <consortium name="The Broad Institute Genomics Platform"/>
            <consortium name="The Broad Institute Genome Sequencing Center for Infectious Disease"/>
            <person name="Wu L."/>
            <person name="Ma J."/>
        </authorList>
    </citation>
    <scope>NUCLEOTIDE SEQUENCE [LARGE SCALE GENOMIC DNA]</scope>
    <source>
        <strain evidence="2">IBRC-M 10908</strain>
    </source>
</reference>
<organism evidence="1 2">
    <name type="scientific">Salininema proteolyticum</name>
    <dbReference type="NCBI Taxonomy" id="1607685"/>
    <lineage>
        <taxon>Bacteria</taxon>
        <taxon>Bacillati</taxon>
        <taxon>Actinomycetota</taxon>
        <taxon>Actinomycetes</taxon>
        <taxon>Glycomycetales</taxon>
        <taxon>Glycomycetaceae</taxon>
        <taxon>Salininema</taxon>
    </lineage>
</organism>
<proteinExistence type="predicted"/>
<name>A0ABV8U3G2_9ACTN</name>
<dbReference type="Proteomes" id="UP001595823">
    <property type="component" value="Unassembled WGS sequence"/>
</dbReference>